<reference evidence="2" key="1">
    <citation type="submission" date="2002-07" db="EMBL/GenBank/DDBJ databases">
        <title>Oryza sativa nipponbare(GA3) genomic DNA, chromosome 9, PAC clone:P0450F09.</title>
        <authorList>
            <person name="Sasaki T."/>
            <person name="Matsumoto T."/>
            <person name="Hattori M."/>
            <person name="Sakaki Y."/>
            <person name="Katayose Y."/>
        </authorList>
    </citation>
    <scope>NUCLEOTIDE SEQUENCE</scope>
</reference>
<sequence>MVARVCGGEVVSVVVRERKTVAELGLAATKPAVAAEQCYGGSSNGKWRLALTKAMAARVGSGGGSPVVDWGSGAVDGVRRGAVMPTSVVAWRGGGASGDEVQLEATNGSAA</sequence>
<dbReference type="AlphaFoldDB" id="Q69N79"/>
<dbReference type="InterPro" id="IPR008552">
    <property type="entry name" value="DUF834"/>
</dbReference>
<dbReference type="Proteomes" id="UP000000763">
    <property type="component" value="Chromosome 9"/>
</dbReference>
<evidence type="ECO:0000313" key="3">
    <source>
        <dbReference type="EMBL" id="BAD36238.1"/>
    </source>
</evidence>
<name>Q69N79_ORYSJ</name>
<reference evidence="4" key="3">
    <citation type="journal article" date="2005" name="Nature">
        <title>The map-based sequence of the rice genome.</title>
        <authorList>
            <consortium name="International rice genome sequencing project (IRGSP)"/>
            <person name="Matsumoto T."/>
            <person name="Wu J."/>
            <person name="Kanamori H."/>
            <person name="Katayose Y."/>
            <person name="Fujisawa M."/>
            <person name="Namiki N."/>
            <person name="Mizuno H."/>
            <person name="Yamamoto K."/>
            <person name="Antonio B.A."/>
            <person name="Baba T."/>
            <person name="Sakata K."/>
            <person name="Nagamura Y."/>
            <person name="Aoki H."/>
            <person name="Arikawa K."/>
            <person name="Arita K."/>
            <person name="Bito T."/>
            <person name="Chiden Y."/>
            <person name="Fujitsuka N."/>
            <person name="Fukunaka R."/>
            <person name="Hamada M."/>
            <person name="Harada C."/>
            <person name="Hayashi A."/>
            <person name="Hijishita S."/>
            <person name="Honda M."/>
            <person name="Hosokawa S."/>
            <person name="Ichikawa Y."/>
            <person name="Idonuma A."/>
            <person name="Iijima M."/>
            <person name="Ikeda M."/>
            <person name="Ikeno M."/>
            <person name="Ito K."/>
            <person name="Ito S."/>
            <person name="Ito T."/>
            <person name="Ito Y."/>
            <person name="Ito Y."/>
            <person name="Iwabuchi A."/>
            <person name="Kamiya K."/>
            <person name="Karasawa W."/>
            <person name="Kurita K."/>
            <person name="Katagiri S."/>
            <person name="Kikuta A."/>
            <person name="Kobayashi H."/>
            <person name="Kobayashi N."/>
            <person name="Machita K."/>
            <person name="Maehara T."/>
            <person name="Masukawa M."/>
            <person name="Mizubayashi T."/>
            <person name="Mukai Y."/>
            <person name="Nagasaki H."/>
            <person name="Nagata Y."/>
            <person name="Naito S."/>
            <person name="Nakashima M."/>
            <person name="Nakama Y."/>
            <person name="Nakamichi Y."/>
            <person name="Nakamura M."/>
            <person name="Meguro A."/>
            <person name="Negishi M."/>
            <person name="Ohta I."/>
            <person name="Ohta T."/>
            <person name="Okamoto M."/>
            <person name="Ono N."/>
            <person name="Saji S."/>
            <person name="Sakaguchi M."/>
            <person name="Sakai K."/>
            <person name="Shibata M."/>
            <person name="Shimokawa T."/>
            <person name="Song J."/>
            <person name="Takazaki Y."/>
            <person name="Terasawa K."/>
            <person name="Tsugane M."/>
            <person name="Tsuji K."/>
            <person name="Ueda S."/>
            <person name="Waki K."/>
            <person name="Yamagata H."/>
            <person name="Yamamoto M."/>
            <person name="Yamamoto S."/>
            <person name="Yamane H."/>
            <person name="Yoshiki S."/>
            <person name="Yoshihara R."/>
            <person name="Yukawa K."/>
            <person name="Zhong H."/>
            <person name="Yano M."/>
            <person name="Yuan Q."/>
            <person name="Ouyang S."/>
            <person name="Liu J."/>
            <person name="Jones K.M."/>
            <person name="Gansberger K."/>
            <person name="Moffat K."/>
            <person name="Hill J."/>
            <person name="Bera J."/>
            <person name="Fadrosh D."/>
            <person name="Jin S."/>
            <person name="Johri S."/>
            <person name="Kim M."/>
            <person name="Overton L."/>
            <person name="Reardon M."/>
            <person name="Tsitrin T."/>
            <person name="Vuong H."/>
            <person name="Weaver B."/>
            <person name="Ciecko A."/>
            <person name="Tallon L."/>
            <person name="Jackson J."/>
            <person name="Pai G."/>
            <person name="Aken S.V."/>
            <person name="Utterback T."/>
            <person name="Reidmuller S."/>
            <person name="Feldblyum T."/>
            <person name="Hsiao J."/>
            <person name="Zismann V."/>
            <person name="Iobst S."/>
            <person name="de Vazeille A.R."/>
            <person name="Buell C.R."/>
            <person name="Ying K."/>
            <person name="Li Y."/>
            <person name="Lu T."/>
            <person name="Huang Y."/>
            <person name="Zhao Q."/>
            <person name="Feng Q."/>
            <person name="Zhang L."/>
            <person name="Zhu J."/>
            <person name="Weng Q."/>
            <person name="Mu J."/>
            <person name="Lu Y."/>
            <person name="Fan D."/>
            <person name="Liu Y."/>
            <person name="Guan J."/>
            <person name="Zhang Y."/>
            <person name="Yu S."/>
            <person name="Liu X."/>
            <person name="Zhang Y."/>
            <person name="Hong G."/>
            <person name="Han B."/>
            <person name="Choisne N."/>
            <person name="Demange N."/>
            <person name="Orjeda G."/>
            <person name="Samain S."/>
            <person name="Cattolico L."/>
            <person name="Pelletier E."/>
            <person name="Couloux A."/>
            <person name="Segurens B."/>
            <person name="Wincker P."/>
            <person name="D'Hont A."/>
            <person name="Scarpelli C."/>
            <person name="Weissenbach J."/>
            <person name="Salanoubat M."/>
            <person name="Quetier F."/>
            <person name="Yu Y."/>
            <person name="Kim H.R."/>
            <person name="Rambo T."/>
            <person name="Currie J."/>
            <person name="Collura K."/>
            <person name="Luo M."/>
            <person name="Yang T."/>
            <person name="Ammiraju J.S.S."/>
            <person name="Engler F."/>
            <person name="Soderlund C."/>
            <person name="Wing R.A."/>
            <person name="Palmer L.E."/>
            <person name="de la Bastide M."/>
            <person name="Spiegel L."/>
            <person name="Nascimento L."/>
            <person name="Zutavern T."/>
            <person name="O'Shaughnessy A."/>
            <person name="Dike S."/>
            <person name="Dedhia N."/>
            <person name="Preston R."/>
            <person name="Balija V."/>
            <person name="McCombie W.R."/>
            <person name="Chow T."/>
            <person name="Chen H."/>
            <person name="Chung M."/>
            <person name="Chen C."/>
            <person name="Shaw J."/>
            <person name="Wu H."/>
            <person name="Hsiao K."/>
            <person name="Chao Y."/>
            <person name="Chu M."/>
            <person name="Cheng C."/>
            <person name="Hour A."/>
            <person name="Lee P."/>
            <person name="Lin S."/>
            <person name="Lin Y."/>
            <person name="Liou J."/>
            <person name="Liu S."/>
            <person name="Hsing Y."/>
            <person name="Raghuvanshi S."/>
            <person name="Mohanty A."/>
            <person name="Bharti A.K."/>
            <person name="Gaur A."/>
            <person name="Gupta V."/>
            <person name="Kumar D."/>
            <person name="Ravi V."/>
            <person name="Vij S."/>
            <person name="Kapur A."/>
            <person name="Khurana P."/>
            <person name="Khurana P."/>
            <person name="Khurana J.P."/>
            <person name="Tyagi A.K."/>
            <person name="Gaikwad K."/>
            <person name="Singh A."/>
            <person name="Dalal V."/>
            <person name="Srivastava S."/>
            <person name="Dixit A."/>
            <person name="Pal A.K."/>
            <person name="Ghazi I.A."/>
            <person name="Yadav M."/>
            <person name="Pandit A."/>
            <person name="Bhargava A."/>
            <person name="Sureshbabu K."/>
            <person name="Batra K."/>
            <person name="Sharma T.R."/>
            <person name="Mohapatra T."/>
            <person name="Singh N.K."/>
            <person name="Messing J."/>
            <person name="Nelson A.B."/>
            <person name="Fuks G."/>
            <person name="Kavchok S."/>
            <person name="Keizer G."/>
            <person name="Linton E."/>
            <person name="Llaca V."/>
            <person name="Song R."/>
            <person name="Tanyolac B."/>
            <person name="Young S."/>
            <person name="Ho-Il K."/>
            <person name="Hahn J.H."/>
            <person name="Sangsakoo G."/>
            <person name="Vanavichit A."/>
            <person name="de Mattos Luiz.A.T."/>
            <person name="Zimmer P.D."/>
            <person name="Malone G."/>
            <person name="Dellagostin O."/>
            <person name="de Oliveira A.C."/>
            <person name="Bevan M."/>
            <person name="Bancroft I."/>
            <person name="Minx P."/>
            <person name="Cordum H."/>
            <person name="Wilson R."/>
            <person name="Cheng Z."/>
            <person name="Jin W."/>
            <person name="Jiang J."/>
            <person name="Leong S.A."/>
            <person name="Iwama H."/>
            <person name="Gojobori T."/>
            <person name="Itoh T."/>
            <person name="Niimura Y."/>
            <person name="Fujii Y."/>
            <person name="Habara T."/>
            <person name="Sakai H."/>
            <person name="Sato Y."/>
            <person name="Wilson G."/>
            <person name="Kumar K."/>
            <person name="McCouch S."/>
            <person name="Juretic N."/>
            <person name="Hoen D."/>
            <person name="Wright S."/>
            <person name="Bruskiewich R."/>
            <person name="Bureau T."/>
            <person name="Miyao A."/>
            <person name="Hirochika H."/>
            <person name="Nishikawa T."/>
            <person name="Kadowaki K."/>
            <person name="Sugiura M."/>
            <person name="Burr B."/>
            <person name="Sasaki T."/>
        </authorList>
    </citation>
    <scope>NUCLEOTIDE SEQUENCE [LARGE SCALE GENOMIC DNA]</scope>
    <source>
        <strain evidence="4">cv. Nipponbare</strain>
    </source>
</reference>
<evidence type="ECO:0000313" key="2">
    <source>
        <dbReference type="EMBL" id="BAD36169.1"/>
    </source>
</evidence>
<proteinExistence type="predicted"/>
<dbReference type="EMBL" id="AP005586">
    <property type="protein sequence ID" value="BAD36169.1"/>
    <property type="molecule type" value="Genomic_DNA"/>
</dbReference>
<dbReference type="Pfam" id="PF05754">
    <property type="entry name" value="DUF834"/>
    <property type="match status" value="1"/>
</dbReference>
<feature type="domain" description="DUF834" evidence="1">
    <location>
        <begin position="57"/>
        <end position="99"/>
    </location>
</feature>
<reference evidence="4" key="4">
    <citation type="journal article" date="2008" name="Nucleic Acids Res.">
        <title>The rice annotation project database (RAP-DB): 2008 update.</title>
        <authorList>
            <consortium name="The rice annotation project (RAP)"/>
        </authorList>
    </citation>
    <scope>GENOME REANNOTATION</scope>
    <source>
        <strain evidence="4">cv. Nipponbare</strain>
    </source>
</reference>
<reference evidence="3" key="2">
    <citation type="submission" date="2002-09" db="EMBL/GenBank/DDBJ databases">
        <title>Oryza sativa nipponbare(GA3) genomic DNA, chromosome 9, BAC clone:OSJNBa0019B22.</title>
        <authorList>
            <person name="Sasaki T."/>
            <person name="Matsumoto T."/>
            <person name="Katayose Y."/>
        </authorList>
    </citation>
    <scope>NUCLEOTIDE SEQUENCE</scope>
</reference>
<accession>Q69N79</accession>
<protein>
    <submittedName>
        <fullName evidence="3">Thaumatin-like protein</fullName>
    </submittedName>
</protein>
<evidence type="ECO:0000259" key="1">
    <source>
        <dbReference type="Pfam" id="PF05754"/>
    </source>
</evidence>
<gene>
    <name evidence="3" type="ORF">OSJNBa0019B22.36</name>
    <name evidence="2" type="ORF">P0450F09.9</name>
</gene>
<dbReference type="EMBL" id="AP005687">
    <property type="protein sequence ID" value="BAD36238.1"/>
    <property type="molecule type" value="Genomic_DNA"/>
</dbReference>
<organism evidence="3 4">
    <name type="scientific">Oryza sativa subsp. japonica</name>
    <name type="common">Rice</name>
    <dbReference type="NCBI Taxonomy" id="39947"/>
    <lineage>
        <taxon>Eukaryota</taxon>
        <taxon>Viridiplantae</taxon>
        <taxon>Streptophyta</taxon>
        <taxon>Embryophyta</taxon>
        <taxon>Tracheophyta</taxon>
        <taxon>Spermatophyta</taxon>
        <taxon>Magnoliopsida</taxon>
        <taxon>Liliopsida</taxon>
        <taxon>Poales</taxon>
        <taxon>Poaceae</taxon>
        <taxon>BOP clade</taxon>
        <taxon>Oryzoideae</taxon>
        <taxon>Oryzeae</taxon>
        <taxon>Oryzinae</taxon>
        <taxon>Oryza</taxon>
        <taxon>Oryza sativa</taxon>
    </lineage>
</organism>
<evidence type="ECO:0000313" key="4">
    <source>
        <dbReference type="Proteomes" id="UP000000763"/>
    </source>
</evidence>